<sequence length="58" mass="6629">MGEMLEKETLVEQMPTQNAAGMSTLVIIMSRVFHSNSFHCCFWFSSLLPFLSYCMSCL</sequence>
<keyword evidence="2" id="KW-1185">Reference proteome</keyword>
<proteinExistence type="predicted"/>
<evidence type="ECO:0000313" key="2">
    <source>
        <dbReference type="Proteomes" id="UP000518266"/>
    </source>
</evidence>
<organism evidence="1 2">
    <name type="scientific">Dissostichus mawsoni</name>
    <name type="common">Antarctic cod</name>
    <dbReference type="NCBI Taxonomy" id="36200"/>
    <lineage>
        <taxon>Eukaryota</taxon>
        <taxon>Metazoa</taxon>
        <taxon>Chordata</taxon>
        <taxon>Craniata</taxon>
        <taxon>Vertebrata</taxon>
        <taxon>Euteleostomi</taxon>
        <taxon>Actinopterygii</taxon>
        <taxon>Neopterygii</taxon>
        <taxon>Teleostei</taxon>
        <taxon>Neoteleostei</taxon>
        <taxon>Acanthomorphata</taxon>
        <taxon>Eupercaria</taxon>
        <taxon>Perciformes</taxon>
        <taxon>Notothenioidei</taxon>
        <taxon>Nototheniidae</taxon>
        <taxon>Dissostichus</taxon>
    </lineage>
</organism>
<dbReference type="EMBL" id="JAAKFY010000014">
    <property type="protein sequence ID" value="KAF3846871.1"/>
    <property type="molecule type" value="Genomic_DNA"/>
</dbReference>
<name>A0A7J5YCZ1_DISMA</name>
<comment type="caution">
    <text evidence="1">The sequence shown here is derived from an EMBL/GenBank/DDBJ whole genome shotgun (WGS) entry which is preliminary data.</text>
</comment>
<accession>A0A7J5YCZ1</accession>
<reference evidence="1 2" key="1">
    <citation type="submission" date="2020-03" db="EMBL/GenBank/DDBJ databases">
        <title>Dissostichus mawsoni Genome sequencing and assembly.</title>
        <authorList>
            <person name="Park H."/>
        </authorList>
    </citation>
    <scope>NUCLEOTIDE SEQUENCE [LARGE SCALE GENOMIC DNA]</scope>
    <source>
        <strain evidence="1">DM0001</strain>
        <tissue evidence="1">Muscle</tissue>
    </source>
</reference>
<protein>
    <submittedName>
        <fullName evidence="1">Uncharacterized protein</fullName>
    </submittedName>
</protein>
<dbReference type="Proteomes" id="UP000518266">
    <property type="component" value="Unassembled WGS sequence"/>
</dbReference>
<gene>
    <name evidence="1" type="ORF">F7725_003949</name>
</gene>
<dbReference type="AlphaFoldDB" id="A0A7J5YCZ1"/>
<evidence type="ECO:0000313" key="1">
    <source>
        <dbReference type="EMBL" id="KAF3846871.1"/>
    </source>
</evidence>